<dbReference type="EMBL" id="CADCUO010000191">
    <property type="protein sequence ID" value="CAA9410627.1"/>
    <property type="molecule type" value="Genomic_DNA"/>
</dbReference>
<keyword evidence="1" id="KW-1133">Transmembrane helix</keyword>
<evidence type="ECO:0000313" key="2">
    <source>
        <dbReference type="EMBL" id="CAA9410627.1"/>
    </source>
</evidence>
<dbReference type="AlphaFoldDB" id="A0A6J4PGW2"/>
<keyword evidence="1" id="KW-0812">Transmembrane</keyword>
<feature type="transmembrane region" description="Helical" evidence="1">
    <location>
        <begin position="121"/>
        <end position="143"/>
    </location>
</feature>
<keyword evidence="1" id="KW-0472">Membrane</keyword>
<feature type="transmembrane region" description="Helical" evidence="1">
    <location>
        <begin position="150"/>
        <end position="168"/>
    </location>
</feature>
<proteinExistence type="predicted"/>
<reference evidence="2" key="1">
    <citation type="submission" date="2020-02" db="EMBL/GenBank/DDBJ databases">
        <authorList>
            <person name="Meier V. D."/>
        </authorList>
    </citation>
    <scope>NUCLEOTIDE SEQUENCE</scope>
    <source>
        <strain evidence="2">AVDCRST_MAG75</strain>
    </source>
</reference>
<feature type="transmembrane region" description="Helical" evidence="1">
    <location>
        <begin position="49"/>
        <end position="70"/>
    </location>
</feature>
<name>A0A6J4PGW2_9ACTN</name>
<feature type="transmembrane region" description="Helical" evidence="1">
    <location>
        <begin position="82"/>
        <end position="101"/>
    </location>
</feature>
<protein>
    <submittedName>
        <fullName evidence="2">Uncharacterized protein</fullName>
    </submittedName>
</protein>
<gene>
    <name evidence="2" type="ORF">AVDCRST_MAG75-2727</name>
</gene>
<evidence type="ECO:0000256" key="1">
    <source>
        <dbReference type="SAM" id="Phobius"/>
    </source>
</evidence>
<organism evidence="2">
    <name type="scientific">uncultured Propionibacteriaceae bacterium</name>
    <dbReference type="NCBI Taxonomy" id="257457"/>
    <lineage>
        <taxon>Bacteria</taxon>
        <taxon>Bacillati</taxon>
        <taxon>Actinomycetota</taxon>
        <taxon>Actinomycetes</taxon>
        <taxon>Propionibacteriales</taxon>
        <taxon>Propionibacteriaceae</taxon>
        <taxon>environmental samples</taxon>
    </lineage>
</organism>
<accession>A0A6J4PGW2</accession>
<sequence>MMALTRLSRLAAPAGFAAAALALAALVLFTVVAGSGTISQAARRAVFYAPTLCALGSIVALLVALIALFVRQSGEFGPFGLAAFLTALVGTVLGAGGYWTYVFVLPELSKQAPSVADQSSGSVLAGFFLSFLIMGLGWLLFAVASMRTGVFPAWAVGLLMIGSLVTIVPLPSRTLVLSLAVACLGYLACRPVPNRHSAPEPTGWLGHRLKGGRPV</sequence>